<reference evidence="3 4" key="1">
    <citation type="submission" date="2018-07" db="EMBL/GenBank/DDBJ databases">
        <title>Genome-based reclassification of Weissella jogaejeotgali as Weissella thailandensis.</title>
        <authorList>
            <person name="Chun J."/>
            <person name="Kim B.-Y."/>
            <person name="Kwak M.-J."/>
        </authorList>
    </citation>
    <scope>NUCLEOTIDE SEQUENCE [LARGE SCALE GENOMIC DNA]</scope>
    <source>
        <strain evidence="3 4">KCTC 3751</strain>
    </source>
</reference>
<feature type="domain" description="IMP dehydrogenase/GMP reductase" evidence="2">
    <location>
        <begin position="225"/>
        <end position="273"/>
    </location>
</feature>
<comment type="similarity">
    <text evidence="1">Belongs to the IMPDH/GMPR family.</text>
</comment>
<gene>
    <name evidence="3" type="ORF">DWV05_03230</name>
</gene>
<name>A0ABX9I6S9_9LACO</name>
<dbReference type="Proteomes" id="UP000254492">
    <property type="component" value="Unassembled WGS sequence"/>
</dbReference>
<dbReference type="PANTHER" id="PTHR11911:SF111">
    <property type="entry name" value="INOSINE-5'-MONOPHOSPHATE DEHYDROGENASE"/>
    <property type="match status" value="1"/>
</dbReference>
<evidence type="ECO:0000313" key="3">
    <source>
        <dbReference type="EMBL" id="RDS59798.1"/>
    </source>
</evidence>
<dbReference type="EMBL" id="QRAY01000005">
    <property type="protein sequence ID" value="RDS59798.1"/>
    <property type="molecule type" value="Genomic_DNA"/>
</dbReference>
<protein>
    <submittedName>
        <fullName evidence="3">Inosine-5-monophosphate dehydrogenase</fullName>
    </submittedName>
</protein>
<proteinExistence type="inferred from homology"/>
<dbReference type="SMART" id="SM01240">
    <property type="entry name" value="IMPDH"/>
    <property type="match status" value="1"/>
</dbReference>
<dbReference type="Gene3D" id="3.20.20.70">
    <property type="entry name" value="Aldolase class I"/>
    <property type="match status" value="2"/>
</dbReference>
<dbReference type="InterPro" id="IPR001093">
    <property type="entry name" value="IMP_DH_GMPRt"/>
</dbReference>
<dbReference type="RefSeq" id="WP_115470669.1">
    <property type="nucleotide sequence ID" value="NZ_BJEC01000004.1"/>
</dbReference>
<dbReference type="InterPro" id="IPR013785">
    <property type="entry name" value="Aldolase_TIM"/>
</dbReference>
<organism evidence="3 4">
    <name type="scientific">Weissella thailandensis</name>
    <dbReference type="NCBI Taxonomy" id="89061"/>
    <lineage>
        <taxon>Bacteria</taxon>
        <taxon>Bacillati</taxon>
        <taxon>Bacillota</taxon>
        <taxon>Bacilli</taxon>
        <taxon>Lactobacillales</taxon>
        <taxon>Lactobacillaceae</taxon>
        <taxon>Weissella</taxon>
    </lineage>
</organism>
<comment type="caution">
    <text evidence="3">The sequence shown here is derived from an EMBL/GenBank/DDBJ whole genome shotgun (WGS) entry which is preliminary data.</text>
</comment>
<accession>A0ABX9I6S9</accession>
<dbReference type="InterPro" id="IPR005990">
    <property type="entry name" value="IMP_DH"/>
</dbReference>
<dbReference type="PANTHER" id="PTHR11911">
    <property type="entry name" value="INOSINE-5-MONOPHOSPHATE DEHYDROGENASE RELATED"/>
    <property type="match status" value="1"/>
</dbReference>
<dbReference type="SUPFAM" id="SSF51412">
    <property type="entry name" value="Inosine monophosphate dehydrogenase (IMPDH)"/>
    <property type="match status" value="1"/>
</dbReference>
<evidence type="ECO:0000313" key="4">
    <source>
        <dbReference type="Proteomes" id="UP000254492"/>
    </source>
</evidence>
<sequence>MFSHNRLGLDEVLLVPSVSDVLPNEIDISAQVAKNIKLSIPVIGATKFATVPRAIKFAEAGTLAILPEHLSTPGNVATIKQINNHYLVGTSVMADDQLMITVNELVQAGTDVIQILPTADQKLLGNNIIDIKNRHTALPIWVGPINDLEIAKQSLLAGADTIIIGTTTSQPLQHTVTTVMNFAEQAAEFDKNVILGSDIQYTGDVVKALAAGAVATMIDEKMITDSISDNLFQISGGLRSGMGYTGSDNVETLRQKAQFVQITSAGLTESHPHDIASIKAAPNYHHV</sequence>
<evidence type="ECO:0000256" key="1">
    <source>
        <dbReference type="ARBA" id="ARBA00005502"/>
    </source>
</evidence>
<dbReference type="Pfam" id="PF00478">
    <property type="entry name" value="IMPDH"/>
    <property type="match status" value="2"/>
</dbReference>
<evidence type="ECO:0000259" key="2">
    <source>
        <dbReference type="Pfam" id="PF00478"/>
    </source>
</evidence>
<keyword evidence="4" id="KW-1185">Reference proteome</keyword>
<feature type="domain" description="IMP dehydrogenase/GMP reductase" evidence="2">
    <location>
        <begin position="8"/>
        <end position="219"/>
    </location>
</feature>